<keyword evidence="3" id="KW-1185">Reference proteome</keyword>
<feature type="transmembrane region" description="Helical" evidence="1">
    <location>
        <begin position="83"/>
        <end position="100"/>
    </location>
</feature>
<gene>
    <name evidence="2" type="ORF">SAMN05660826_00543</name>
</gene>
<keyword evidence="1" id="KW-0812">Transmembrane</keyword>
<dbReference type="RefSeq" id="WP_073254306.1">
    <property type="nucleotide sequence ID" value="NZ_FRCR01000003.1"/>
</dbReference>
<keyword evidence="1" id="KW-0472">Membrane</keyword>
<evidence type="ECO:0000256" key="1">
    <source>
        <dbReference type="SAM" id="Phobius"/>
    </source>
</evidence>
<evidence type="ECO:0000313" key="2">
    <source>
        <dbReference type="EMBL" id="SHM25134.1"/>
    </source>
</evidence>
<sequence length="140" mass="16388">MRWNNLIASVSLFILLYIKIVQGKIWMSIVLGFLGIFYLFRFFKSIVINKKNYNYKRQVSQKKPGKEKLLEYIKLNEKLAKNWLILSVSAGVFGIVGFSILKYPPFSLLMIIIGLYCTIRYRKIVNIIKKGKFALNINKE</sequence>
<dbReference type="EMBL" id="FRCR01000003">
    <property type="protein sequence ID" value="SHM25134.1"/>
    <property type="molecule type" value="Genomic_DNA"/>
</dbReference>
<proteinExistence type="predicted"/>
<feature type="transmembrane region" description="Helical" evidence="1">
    <location>
        <begin position="25"/>
        <end position="43"/>
    </location>
</feature>
<dbReference type="Proteomes" id="UP000184375">
    <property type="component" value="Unassembled WGS sequence"/>
</dbReference>
<evidence type="ECO:0000313" key="3">
    <source>
        <dbReference type="Proteomes" id="UP000184375"/>
    </source>
</evidence>
<organism evidence="2 3">
    <name type="scientific">Caldanaerovirga acetigignens</name>
    <dbReference type="NCBI Taxonomy" id="447595"/>
    <lineage>
        <taxon>Bacteria</taxon>
        <taxon>Bacillati</taxon>
        <taxon>Bacillota</taxon>
        <taxon>Clostridia</taxon>
        <taxon>Thermosediminibacterales</taxon>
        <taxon>Thermosediminibacteraceae</taxon>
        <taxon>Caldanaerovirga</taxon>
    </lineage>
</organism>
<accession>A0A1M7H9C9</accession>
<protein>
    <submittedName>
        <fullName evidence="2">Uncharacterized protein</fullName>
    </submittedName>
</protein>
<feature type="transmembrane region" description="Helical" evidence="1">
    <location>
        <begin position="106"/>
        <end position="122"/>
    </location>
</feature>
<dbReference type="AlphaFoldDB" id="A0A1M7H9C9"/>
<reference evidence="3" key="1">
    <citation type="submission" date="2016-11" db="EMBL/GenBank/DDBJ databases">
        <authorList>
            <person name="Varghese N."/>
            <person name="Submissions S."/>
        </authorList>
    </citation>
    <scope>NUCLEOTIDE SEQUENCE [LARGE SCALE GENOMIC DNA]</scope>
    <source>
        <strain evidence="3">DSM 18802</strain>
    </source>
</reference>
<keyword evidence="1" id="KW-1133">Transmembrane helix</keyword>
<name>A0A1M7H9C9_9FIRM</name>
<dbReference type="STRING" id="447595.SAMN05660826_00543"/>
<dbReference type="OrthoDB" id="9861403at2"/>